<dbReference type="InterPro" id="IPR018274">
    <property type="entry name" value="PEP_util_AS"/>
</dbReference>
<comment type="function">
    <text evidence="16">General (non sugar-specific) component of the phosphoenolpyruvate-dependent sugar phosphotransferase system (sugar PTS). This major carbohydrate active-transport system catalyzes the phosphorylation of incoming sugar substrates concomitantly with their translocation across the cell membrane. Enzyme I transfers the phosphoryl group from phosphoenolpyruvate (PEP) to the phosphoryl carrier protein (HPr).</text>
</comment>
<dbReference type="InterPro" id="IPR008279">
    <property type="entry name" value="PEP-util_enz_mobile_dom"/>
</dbReference>
<dbReference type="Pfam" id="PF02896">
    <property type="entry name" value="PEP-utilizers_C"/>
    <property type="match status" value="1"/>
</dbReference>
<dbReference type="EC" id="2.7.3.9" evidence="5 16"/>
<dbReference type="GO" id="GO:0005737">
    <property type="term" value="C:cytoplasm"/>
    <property type="evidence" value="ECO:0007669"/>
    <property type="project" value="UniProtKB-SubCell"/>
</dbReference>
<keyword evidence="14 16" id="KW-0460">Magnesium</keyword>
<dbReference type="eggNOG" id="COG1080">
    <property type="taxonomic scope" value="Bacteria"/>
</dbReference>
<dbReference type="GO" id="GO:0009401">
    <property type="term" value="P:phosphoenolpyruvate-dependent sugar phosphotransferase system"/>
    <property type="evidence" value="ECO:0007669"/>
    <property type="project" value="UniProtKB-KW"/>
</dbReference>
<evidence type="ECO:0000256" key="5">
    <source>
        <dbReference type="ARBA" id="ARBA00012232"/>
    </source>
</evidence>
<evidence type="ECO:0000259" key="21">
    <source>
        <dbReference type="Pfam" id="PF02896"/>
    </source>
</evidence>
<evidence type="ECO:0000256" key="17">
    <source>
        <dbReference type="PIRSR" id="PIRSR000732-1"/>
    </source>
</evidence>
<dbReference type="AlphaFoldDB" id="E1IGG9"/>
<feature type="active site" description="Proton donor" evidence="17">
    <location>
        <position position="503"/>
    </location>
</feature>
<keyword evidence="10 16" id="KW-0808">Transferase</keyword>
<dbReference type="PROSITE" id="PS00370">
    <property type="entry name" value="PEP_ENZYMES_PHOS_SITE"/>
    <property type="match status" value="1"/>
</dbReference>
<keyword evidence="13 16" id="KW-0418">Kinase</keyword>
<gene>
    <name evidence="23" type="ORF">OSCT_2420</name>
</gene>
<evidence type="ECO:0000256" key="4">
    <source>
        <dbReference type="ARBA" id="ARBA00007837"/>
    </source>
</evidence>
<evidence type="ECO:0000256" key="12">
    <source>
        <dbReference type="ARBA" id="ARBA00022723"/>
    </source>
</evidence>
<keyword evidence="11 16" id="KW-0598">Phosphotransferase system</keyword>
<dbReference type="InterPro" id="IPR036618">
    <property type="entry name" value="PtsI_HPr-bd_sf"/>
</dbReference>
<dbReference type="GO" id="GO:0016301">
    <property type="term" value="F:kinase activity"/>
    <property type="evidence" value="ECO:0007669"/>
    <property type="project" value="UniProtKB-KW"/>
</dbReference>
<feature type="binding site" evidence="19">
    <location>
        <position position="456"/>
    </location>
    <ligand>
        <name>Mg(2+)</name>
        <dbReference type="ChEBI" id="CHEBI:18420"/>
    </ligand>
</feature>
<evidence type="ECO:0000256" key="11">
    <source>
        <dbReference type="ARBA" id="ARBA00022683"/>
    </source>
</evidence>
<dbReference type="Pfam" id="PF05524">
    <property type="entry name" value="PEP-utilisers_N"/>
    <property type="match status" value="1"/>
</dbReference>
<dbReference type="InterPro" id="IPR023151">
    <property type="entry name" value="PEP_util_CS"/>
</dbReference>
<evidence type="ECO:0000256" key="7">
    <source>
        <dbReference type="ARBA" id="ARBA00022448"/>
    </source>
</evidence>
<feature type="binding site" evidence="18">
    <location>
        <position position="333"/>
    </location>
    <ligand>
        <name>phosphoenolpyruvate</name>
        <dbReference type="ChEBI" id="CHEBI:58702"/>
    </ligand>
</feature>
<feature type="binding site" evidence="18">
    <location>
        <begin position="455"/>
        <end position="456"/>
    </location>
    <ligand>
        <name>phosphoenolpyruvate</name>
        <dbReference type="ChEBI" id="CHEBI:58702"/>
    </ligand>
</feature>
<evidence type="ECO:0000256" key="10">
    <source>
        <dbReference type="ARBA" id="ARBA00022679"/>
    </source>
</evidence>
<comment type="catalytic activity">
    <reaction evidence="1 16">
        <text>L-histidyl-[protein] + phosphoenolpyruvate = N(pros)-phospho-L-histidyl-[protein] + pyruvate</text>
        <dbReference type="Rhea" id="RHEA:23880"/>
        <dbReference type="Rhea" id="RHEA-COMP:9745"/>
        <dbReference type="Rhea" id="RHEA-COMP:9746"/>
        <dbReference type="ChEBI" id="CHEBI:15361"/>
        <dbReference type="ChEBI" id="CHEBI:29979"/>
        <dbReference type="ChEBI" id="CHEBI:58702"/>
        <dbReference type="ChEBI" id="CHEBI:64837"/>
        <dbReference type="EC" id="2.7.3.9"/>
    </reaction>
</comment>
<evidence type="ECO:0000256" key="9">
    <source>
        <dbReference type="ARBA" id="ARBA00022597"/>
    </source>
</evidence>
<evidence type="ECO:0000256" key="1">
    <source>
        <dbReference type="ARBA" id="ARBA00000683"/>
    </source>
</evidence>
<evidence type="ECO:0000259" key="22">
    <source>
        <dbReference type="Pfam" id="PF05524"/>
    </source>
</evidence>
<evidence type="ECO:0000256" key="18">
    <source>
        <dbReference type="PIRSR" id="PIRSR000732-2"/>
    </source>
</evidence>
<feature type="binding site" evidence="18">
    <location>
        <position position="466"/>
    </location>
    <ligand>
        <name>phosphoenolpyruvate</name>
        <dbReference type="ChEBI" id="CHEBI:58702"/>
    </ligand>
</feature>
<dbReference type="GO" id="GO:0008965">
    <property type="term" value="F:phosphoenolpyruvate-protein phosphotransferase activity"/>
    <property type="evidence" value="ECO:0007669"/>
    <property type="project" value="UniProtKB-EC"/>
</dbReference>
<dbReference type="Proteomes" id="UP000054010">
    <property type="component" value="Unassembled WGS sequence"/>
</dbReference>
<dbReference type="PRINTS" id="PR01736">
    <property type="entry name" value="PHPHTRNFRASE"/>
</dbReference>
<evidence type="ECO:0000256" key="2">
    <source>
        <dbReference type="ARBA" id="ARBA00001946"/>
    </source>
</evidence>
<dbReference type="Gene3D" id="3.20.20.60">
    <property type="entry name" value="Phosphoenolpyruvate-binding domains"/>
    <property type="match status" value="1"/>
</dbReference>
<dbReference type="InterPro" id="IPR036637">
    <property type="entry name" value="Phosphohistidine_dom_sf"/>
</dbReference>
<keyword evidence="8 16" id="KW-0963">Cytoplasm</keyword>
<dbReference type="STRING" id="765420.OSCT_2420"/>
<dbReference type="SUPFAM" id="SSF51621">
    <property type="entry name" value="Phosphoenolpyruvate/pyruvate domain"/>
    <property type="match status" value="1"/>
</dbReference>
<proteinExistence type="inferred from homology"/>
<feature type="active site" description="Tele-phosphohistidine intermediate" evidence="17">
    <location>
        <position position="190"/>
    </location>
</feature>
<dbReference type="EMBL" id="ADVR01000106">
    <property type="protein sequence ID" value="EFO79735.1"/>
    <property type="molecule type" value="Genomic_DNA"/>
</dbReference>
<evidence type="ECO:0000256" key="16">
    <source>
        <dbReference type="PIRNR" id="PIRNR000732"/>
    </source>
</evidence>
<dbReference type="NCBIfam" id="TIGR01417">
    <property type="entry name" value="PTS_I_fam"/>
    <property type="match status" value="1"/>
</dbReference>
<dbReference type="InterPro" id="IPR015813">
    <property type="entry name" value="Pyrv/PenolPyrv_kinase-like_dom"/>
</dbReference>
<dbReference type="PIRSF" id="PIRSF000732">
    <property type="entry name" value="PTS_enzyme_I"/>
    <property type="match status" value="1"/>
</dbReference>
<evidence type="ECO:0000256" key="15">
    <source>
        <dbReference type="ARBA" id="ARBA00033235"/>
    </source>
</evidence>
<comment type="subcellular location">
    <subcellularLocation>
        <location evidence="3 16">Cytoplasm</location>
    </subcellularLocation>
</comment>
<comment type="caution">
    <text evidence="23">The sequence shown here is derived from an EMBL/GenBank/DDBJ whole genome shotgun (WGS) entry which is preliminary data.</text>
</comment>
<evidence type="ECO:0000256" key="14">
    <source>
        <dbReference type="ARBA" id="ARBA00022842"/>
    </source>
</evidence>
<feature type="domain" description="PEP-utilising enzyme mobile" evidence="20">
    <location>
        <begin position="155"/>
        <end position="226"/>
    </location>
</feature>
<feature type="binding site" evidence="18">
    <location>
        <position position="297"/>
    </location>
    <ligand>
        <name>phosphoenolpyruvate</name>
        <dbReference type="ChEBI" id="CHEBI:58702"/>
    </ligand>
</feature>
<comment type="cofactor">
    <cofactor evidence="2 16 19">
        <name>Mg(2+)</name>
        <dbReference type="ChEBI" id="CHEBI:18420"/>
    </cofactor>
</comment>
<feature type="binding site" evidence="19">
    <location>
        <position position="432"/>
    </location>
    <ligand>
        <name>Mg(2+)</name>
        <dbReference type="ChEBI" id="CHEBI:18420"/>
    </ligand>
</feature>
<dbReference type="InterPro" id="IPR000121">
    <property type="entry name" value="PEP_util_C"/>
</dbReference>
<dbReference type="InterPro" id="IPR050499">
    <property type="entry name" value="PEP-utilizing_PTS_enzyme"/>
</dbReference>
<dbReference type="PANTHER" id="PTHR46244:SF6">
    <property type="entry name" value="PHOSPHOENOLPYRUVATE-PROTEIN PHOSPHOTRANSFERASE"/>
    <property type="match status" value="1"/>
</dbReference>
<dbReference type="PANTHER" id="PTHR46244">
    <property type="entry name" value="PHOSPHOENOLPYRUVATE-PROTEIN PHOSPHOTRANSFERASE"/>
    <property type="match status" value="1"/>
</dbReference>
<dbReference type="SUPFAM" id="SSF47831">
    <property type="entry name" value="Enzyme I of the PEP:sugar phosphotransferase system HPr-binding (sub)domain"/>
    <property type="match status" value="1"/>
</dbReference>
<evidence type="ECO:0000256" key="13">
    <source>
        <dbReference type="ARBA" id="ARBA00022777"/>
    </source>
</evidence>
<dbReference type="Pfam" id="PF00391">
    <property type="entry name" value="PEP-utilizers"/>
    <property type="match status" value="1"/>
</dbReference>
<name>E1IGG9_9CHLR</name>
<dbReference type="InterPro" id="IPR006318">
    <property type="entry name" value="PTS_EI-like"/>
</dbReference>
<reference evidence="23 24" key="1">
    <citation type="journal article" date="2011" name="J. Bacteriol.">
        <title>Draft genome sequence of the anoxygenic filamentous phototrophic bacterium Oscillochloris trichoides subsp. DG-6.</title>
        <authorList>
            <person name="Kuznetsov B.B."/>
            <person name="Ivanovsky R.N."/>
            <person name="Keppen O.I."/>
            <person name="Sukhacheva M.V."/>
            <person name="Bumazhkin B.K."/>
            <person name="Patutina E.O."/>
            <person name="Beletsky A.V."/>
            <person name="Mardanov A.V."/>
            <person name="Baslerov R.V."/>
            <person name="Panteleeva A.N."/>
            <person name="Kolganova T.V."/>
            <person name="Ravin N.V."/>
            <person name="Skryabin K.G."/>
        </authorList>
    </citation>
    <scope>NUCLEOTIDE SEQUENCE [LARGE SCALE GENOMIC DNA]</scope>
    <source>
        <strain evidence="23 24">DG-6</strain>
    </source>
</reference>
<sequence length="567" mass="60348">MPTSHLLCGLAAAPGIVIGPALIFDPSVTMDLSVAEPPEKAIARLDAAIAKVDEVIAAHETQLRQDGRIEEAEIFEAHRMLLVDPSLRERAVNLILKGAQSAARAIRIAGEEQAAELVELDDAYLSARAADIRDVVDQVQRHLTGAKSLVEYLTTPSVVVARHLGPSDLMSVPRDMLLGFALAEGGVTTHSTILARALSIPSVVGLGDAILRLSDGMLLGLDGAAGQLHIEPDTNELHRLQRARASQDAYTYALRAEVGLPTVTQDGKAVLLLANASTVAEVQEGLAWGAAGLGLLRTELLFMERPDLPSEEEQLALYAAVGAVMPGLPITVRTLDVGGDKYLEAFPMPHEENPFLGWRGVRIGLSRPELLLTQMRALLRAGAHADIRIMIPMVTTIDEVRQARALLQQAMAELEAEGVEYNHTPQLGVMIEVPAAALNAEALAREADFFSLGTNDLTQYTLACDRGNSRIASLYQPLDPAILRLIGMTCAAAHRHGRMVTVCGELGGDPQATPILLGLGVDELSCGPNSLPLVRAAIRAITSSDATKLAERALACANAAEVQALLI</sequence>
<accession>E1IGG9</accession>
<keyword evidence="12 16" id="KW-0479">Metal-binding</keyword>
<keyword evidence="9 16" id="KW-0762">Sugar transport</keyword>
<dbReference type="Gene3D" id="1.10.274.10">
    <property type="entry name" value="PtsI, HPr-binding domain"/>
    <property type="match status" value="1"/>
</dbReference>
<dbReference type="InterPro" id="IPR024692">
    <property type="entry name" value="PTS_EI"/>
</dbReference>
<evidence type="ECO:0000256" key="6">
    <source>
        <dbReference type="ARBA" id="ARBA00016544"/>
    </source>
</evidence>
<dbReference type="InterPro" id="IPR040442">
    <property type="entry name" value="Pyrv_kinase-like_dom_sf"/>
</dbReference>
<feature type="domain" description="PEP-utilising enzyme C-terminal" evidence="21">
    <location>
        <begin position="258"/>
        <end position="541"/>
    </location>
</feature>
<dbReference type="InterPro" id="IPR008731">
    <property type="entry name" value="PTS_EIN"/>
</dbReference>
<evidence type="ECO:0000256" key="19">
    <source>
        <dbReference type="PIRSR" id="PIRSR000732-3"/>
    </source>
</evidence>
<keyword evidence="7 16" id="KW-0813">Transport</keyword>
<dbReference type="Gene3D" id="3.50.30.10">
    <property type="entry name" value="Phosphohistidine domain"/>
    <property type="match status" value="1"/>
</dbReference>
<comment type="similarity">
    <text evidence="4 16">Belongs to the PEP-utilizing enzyme family.</text>
</comment>
<evidence type="ECO:0000259" key="20">
    <source>
        <dbReference type="Pfam" id="PF00391"/>
    </source>
</evidence>
<evidence type="ECO:0000313" key="23">
    <source>
        <dbReference type="EMBL" id="EFO79735.1"/>
    </source>
</evidence>
<protein>
    <recommendedName>
        <fullName evidence="6 16">Phosphoenolpyruvate-protein phosphotransferase</fullName>
        <ecNumber evidence="5 16">2.7.3.9</ecNumber>
    </recommendedName>
    <alternativeName>
        <fullName evidence="15 16">Phosphotransferase system, enzyme I</fullName>
    </alternativeName>
</protein>
<dbReference type="GO" id="GO:0046872">
    <property type="term" value="F:metal ion binding"/>
    <property type="evidence" value="ECO:0007669"/>
    <property type="project" value="UniProtKB-KW"/>
</dbReference>
<evidence type="ECO:0000313" key="24">
    <source>
        <dbReference type="Proteomes" id="UP000054010"/>
    </source>
</evidence>
<keyword evidence="24" id="KW-1185">Reference proteome</keyword>
<feature type="domain" description="Phosphotransferase system enzyme I N-terminal" evidence="22">
    <location>
        <begin position="9"/>
        <end position="128"/>
    </location>
</feature>
<evidence type="ECO:0000256" key="8">
    <source>
        <dbReference type="ARBA" id="ARBA00022490"/>
    </source>
</evidence>
<organism evidence="23 24">
    <name type="scientific">Oscillochloris trichoides DG-6</name>
    <dbReference type="NCBI Taxonomy" id="765420"/>
    <lineage>
        <taxon>Bacteria</taxon>
        <taxon>Bacillati</taxon>
        <taxon>Chloroflexota</taxon>
        <taxon>Chloroflexia</taxon>
        <taxon>Chloroflexales</taxon>
        <taxon>Chloroflexineae</taxon>
        <taxon>Oscillochloridaceae</taxon>
        <taxon>Oscillochloris</taxon>
    </lineage>
</organism>
<dbReference type="SUPFAM" id="SSF52009">
    <property type="entry name" value="Phosphohistidine domain"/>
    <property type="match status" value="1"/>
</dbReference>
<dbReference type="HOGENOM" id="CLU_007308_7_0_0"/>
<evidence type="ECO:0000256" key="3">
    <source>
        <dbReference type="ARBA" id="ARBA00004496"/>
    </source>
</evidence>
<dbReference type="PROSITE" id="PS00742">
    <property type="entry name" value="PEP_ENZYMES_2"/>
    <property type="match status" value="1"/>
</dbReference>